<evidence type="ECO:0000313" key="3">
    <source>
        <dbReference type="Proteomes" id="UP001057455"/>
    </source>
</evidence>
<accession>A0A9W5TD96</accession>
<gene>
    <name evidence="2" type="ORF">BaOVIS_029950</name>
</gene>
<evidence type="ECO:0000256" key="1">
    <source>
        <dbReference type="SAM" id="MobiDB-lite"/>
    </source>
</evidence>
<organism evidence="2 3">
    <name type="scientific">Babesia ovis</name>
    <dbReference type="NCBI Taxonomy" id="5869"/>
    <lineage>
        <taxon>Eukaryota</taxon>
        <taxon>Sar</taxon>
        <taxon>Alveolata</taxon>
        <taxon>Apicomplexa</taxon>
        <taxon>Aconoidasida</taxon>
        <taxon>Piroplasmida</taxon>
        <taxon>Babesiidae</taxon>
        <taxon>Babesia</taxon>
    </lineage>
</organism>
<dbReference type="EMBL" id="BLIY01000023">
    <property type="protein sequence ID" value="GFE55591.1"/>
    <property type="molecule type" value="Genomic_DNA"/>
</dbReference>
<dbReference type="PANTHER" id="PTHR34066:SF1">
    <property type="entry name" value="DUF1764 FAMILY PROTEIN"/>
    <property type="match status" value="1"/>
</dbReference>
<evidence type="ECO:0000313" key="2">
    <source>
        <dbReference type="EMBL" id="GFE55591.1"/>
    </source>
</evidence>
<dbReference type="InterPro" id="IPR013885">
    <property type="entry name" value="DUF1764_euk"/>
</dbReference>
<dbReference type="Pfam" id="PF08576">
    <property type="entry name" value="DUF1764"/>
    <property type="match status" value="1"/>
</dbReference>
<proteinExistence type="predicted"/>
<reference evidence="2" key="1">
    <citation type="submission" date="2019-12" db="EMBL/GenBank/DDBJ databases">
        <title>Genome sequence of Babesia ovis.</title>
        <authorList>
            <person name="Yamagishi J."/>
            <person name="Sevinc F."/>
            <person name="Xuan X."/>
        </authorList>
    </citation>
    <scope>NUCLEOTIDE SEQUENCE</scope>
    <source>
        <strain evidence="2">Selcuk</strain>
    </source>
</reference>
<dbReference type="Proteomes" id="UP001057455">
    <property type="component" value="Unassembled WGS sequence"/>
</dbReference>
<keyword evidence="3" id="KW-1185">Reference proteome</keyword>
<protein>
    <submittedName>
        <fullName evidence="2">DUF1764 family protein, putative</fullName>
    </submittedName>
</protein>
<feature type="region of interest" description="Disordered" evidence="1">
    <location>
        <begin position="49"/>
        <end position="94"/>
    </location>
</feature>
<comment type="caution">
    <text evidence="2">The sequence shown here is derived from an EMBL/GenBank/DDBJ whole genome shotgun (WGS) entry which is preliminary data.</text>
</comment>
<name>A0A9W5TD96_BABOV</name>
<feature type="compositionally biased region" description="Low complexity" evidence="1">
    <location>
        <begin position="60"/>
        <end position="69"/>
    </location>
</feature>
<dbReference type="OrthoDB" id="20835at2759"/>
<dbReference type="AlphaFoldDB" id="A0A9W5TD96"/>
<sequence length="122" mass="13152">MAKPSASADLSNSKKVIKNKAKAKAEYTAAKGRLNELFKSIRGKSAPNITEEVTPCVTQSSSNKSSSPSRKNKENESYARAPISGSARKRTEDNLPIYTVEELNIGNGGGTELCPFDCDCCY</sequence>
<dbReference type="PANTHER" id="PTHR34066">
    <property type="entry name" value="GROWTH FACTOR 2"/>
    <property type="match status" value="1"/>
</dbReference>